<dbReference type="PROSITE" id="PS00463">
    <property type="entry name" value="ZN2_CY6_FUNGAL_1"/>
    <property type="match status" value="1"/>
</dbReference>
<accession>A0A6A6XDN7</accession>
<dbReference type="InterPro" id="IPR036864">
    <property type="entry name" value="Zn2-C6_fun-type_DNA-bd_sf"/>
</dbReference>
<dbReference type="PANTHER" id="PTHR31001">
    <property type="entry name" value="UNCHARACTERIZED TRANSCRIPTIONAL REGULATORY PROTEIN"/>
    <property type="match status" value="1"/>
</dbReference>
<reference evidence="4" key="1">
    <citation type="journal article" date="2020" name="Stud. Mycol.">
        <title>101 Dothideomycetes genomes: a test case for predicting lifestyles and emergence of pathogens.</title>
        <authorList>
            <person name="Haridas S."/>
            <person name="Albert R."/>
            <person name="Binder M."/>
            <person name="Bloem J."/>
            <person name="Labutti K."/>
            <person name="Salamov A."/>
            <person name="Andreopoulos B."/>
            <person name="Baker S."/>
            <person name="Barry K."/>
            <person name="Bills G."/>
            <person name="Bluhm B."/>
            <person name="Cannon C."/>
            <person name="Castanera R."/>
            <person name="Culley D."/>
            <person name="Daum C."/>
            <person name="Ezra D."/>
            <person name="Gonzalez J."/>
            <person name="Henrissat B."/>
            <person name="Kuo A."/>
            <person name="Liang C."/>
            <person name="Lipzen A."/>
            <person name="Lutzoni F."/>
            <person name="Magnuson J."/>
            <person name="Mondo S."/>
            <person name="Nolan M."/>
            <person name="Ohm R."/>
            <person name="Pangilinan J."/>
            <person name="Park H.-J."/>
            <person name="Ramirez L."/>
            <person name="Alfaro M."/>
            <person name="Sun H."/>
            <person name="Tritt A."/>
            <person name="Yoshinaga Y."/>
            <person name="Zwiers L.-H."/>
            <person name="Turgeon B."/>
            <person name="Goodwin S."/>
            <person name="Spatafora J."/>
            <person name="Crous P."/>
            <person name="Grigoriev I."/>
        </authorList>
    </citation>
    <scope>NUCLEOTIDE SEQUENCE</scope>
    <source>
        <strain evidence="4">CBS 109.77</strain>
    </source>
</reference>
<evidence type="ECO:0000256" key="2">
    <source>
        <dbReference type="ARBA" id="ARBA00023242"/>
    </source>
</evidence>
<dbReference type="SUPFAM" id="SSF57701">
    <property type="entry name" value="Zn2/Cys6 DNA-binding domain"/>
    <property type="match status" value="1"/>
</dbReference>
<comment type="subcellular location">
    <subcellularLocation>
        <location evidence="1">Nucleus</location>
    </subcellularLocation>
</comment>
<dbReference type="EMBL" id="MU001893">
    <property type="protein sequence ID" value="KAF2794388.1"/>
    <property type="molecule type" value="Genomic_DNA"/>
</dbReference>
<dbReference type="Pfam" id="PF00172">
    <property type="entry name" value="Zn_clus"/>
    <property type="match status" value="1"/>
</dbReference>
<feature type="domain" description="Zn(2)-C6 fungal-type" evidence="3">
    <location>
        <begin position="17"/>
        <end position="46"/>
    </location>
</feature>
<dbReference type="InterPro" id="IPR050613">
    <property type="entry name" value="Sec_Metabolite_Reg"/>
</dbReference>
<evidence type="ECO:0000313" key="5">
    <source>
        <dbReference type="Proteomes" id="UP000799757"/>
    </source>
</evidence>
<proteinExistence type="predicted"/>
<dbReference type="CDD" id="cd12148">
    <property type="entry name" value="fungal_TF_MHR"/>
    <property type="match status" value="1"/>
</dbReference>
<organism evidence="4 5">
    <name type="scientific">Melanomma pulvis-pyrius CBS 109.77</name>
    <dbReference type="NCBI Taxonomy" id="1314802"/>
    <lineage>
        <taxon>Eukaryota</taxon>
        <taxon>Fungi</taxon>
        <taxon>Dikarya</taxon>
        <taxon>Ascomycota</taxon>
        <taxon>Pezizomycotina</taxon>
        <taxon>Dothideomycetes</taxon>
        <taxon>Pleosporomycetidae</taxon>
        <taxon>Pleosporales</taxon>
        <taxon>Melanommataceae</taxon>
        <taxon>Melanomma</taxon>
    </lineage>
</organism>
<name>A0A6A6XDN7_9PLEO</name>
<gene>
    <name evidence="4" type="ORF">K505DRAFT_407570</name>
</gene>
<dbReference type="GO" id="GO:0000981">
    <property type="term" value="F:DNA-binding transcription factor activity, RNA polymerase II-specific"/>
    <property type="evidence" value="ECO:0007669"/>
    <property type="project" value="InterPro"/>
</dbReference>
<dbReference type="InterPro" id="IPR001138">
    <property type="entry name" value="Zn2Cys6_DnaBD"/>
</dbReference>
<sequence>MPKDTQMHSAPRQRPISCKLCRSRKLRCSREAPCSNCVSRGVRCELEPQASPSISTTTSESDLVERIRKLEQIVESQQLRLTSTTQNLDREQATAQESLDTITPVSQLHRSALFPESDHLDKDVAWLESIYSGFDLLQDKIPTNKIVFRSCPIQHITSAQPYLPPTAFDYSTRFEPTRCVWLPQYAEAKVLIEKYVQNIDHVHHVVHVPSLLSVLDEVYTCLNQQGLVKPGKIILLLGIFASCTHSWVQTDCEERDPLFATPTEANLQAPLWVKALEDVLDIAHRTTKVSLEGVQGIIITFFVMVNFEGFSRRSRAIYYSALLLARELGLHCLDHPANATQANTAQTEMGRRAWWYIVASDWGFAARFDGVARGVYQCHLRQMATKKPLNIDDEDIVDGMSLVERPLSRPTSISYSLQRIRLAEISRMIVDRTPLVMGQEGGFSSGPSHDVVMDIDTELQSLINDQIPHFFSMSVATLIETYNLDPLKARHIAQQGFMFKSLVYAQRCKLHFPFYSRGFTDPTYAASRDICLRSARFIIQTESNLEYSGLRYMIRYKFIGLLVRMSVFMASLVLLMDLCHNRSSPYREQQRDEITAAVKILEEARHESEIAAKFLDSLILVLKKHKVAPTTQPSEQLPTPSISVGETPALFNAAGQPYSECPTVSTSTCVLGNNEPSRIDTTMSGDAFTDGGDLSSYFSDLAQGVDASTYDWDSIFSGLNSSFI</sequence>
<dbReference type="Gene3D" id="4.10.240.10">
    <property type="entry name" value="Zn(2)-C6 fungal-type DNA-binding domain"/>
    <property type="match status" value="1"/>
</dbReference>
<dbReference type="GO" id="GO:0005634">
    <property type="term" value="C:nucleus"/>
    <property type="evidence" value="ECO:0007669"/>
    <property type="project" value="UniProtKB-SubCell"/>
</dbReference>
<dbReference type="OrthoDB" id="3014581at2759"/>
<evidence type="ECO:0000313" key="4">
    <source>
        <dbReference type="EMBL" id="KAF2794388.1"/>
    </source>
</evidence>
<protein>
    <recommendedName>
        <fullName evidence="3">Zn(2)-C6 fungal-type domain-containing protein</fullName>
    </recommendedName>
</protein>
<dbReference type="Proteomes" id="UP000799757">
    <property type="component" value="Unassembled WGS sequence"/>
</dbReference>
<dbReference type="PANTHER" id="PTHR31001:SF90">
    <property type="entry name" value="CENTROMERE DNA-BINDING PROTEIN COMPLEX CBF3 SUBUNIT B"/>
    <property type="match status" value="1"/>
</dbReference>
<dbReference type="CDD" id="cd00067">
    <property type="entry name" value="GAL4"/>
    <property type="match status" value="1"/>
</dbReference>
<keyword evidence="5" id="KW-1185">Reference proteome</keyword>
<evidence type="ECO:0000259" key="3">
    <source>
        <dbReference type="PROSITE" id="PS50048"/>
    </source>
</evidence>
<dbReference type="AlphaFoldDB" id="A0A6A6XDN7"/>
<keyword evidence="2" id="KW-0539">Nucleus</keyword>
<dbReference type="GO" id="GO:0008270">
    <property type="term" value="F:zinc ion binding"/>
    <property type="evidence" value="ECO:0007669"/>
    <property type="project" value="InterPro"/>
</dbReference>
<evidence type="ECO:0000256" key="1">
    <source>
        <dbReference type="ARBA" id="ARBA00004123"/>
    </source>
</evidence>
<dbReference type="SMART" id="SM00066">
    <property type="entry name" value="GAL4"/>
    <property type="match status" value="1"/>
</dbReference>
<dbReference type="PROSITE" id="PS50048">
    <property type="entry name" value="ZN2_CY6_FUNGAL_2"/>
    <property type="match status" value="1"/>
</dbReference>